<dbReference type="Pfam" id="PF07179">
    <property type="entry name" value="SseB"/>
    <property type="match status" value="1"/>
</dbReference>
<dbReference type="Proteomes" id="UP000236752">
    <property type="component" value="Unassembled WGS sequence"/>
</dbReference>
<feature type="domain" description="SseB protein N-terminal" evidence="2">
    <location>
        <begin position="12"/>
        <end position="120"/>
    </location>
</feature>
<evidence type="ECO:0000313" key="4">
    <source>
        <dbReference type="Proteomes" id="UP000236752"/>
    </source>
</evidence>
<accession>A0A1H5TZB8</accession>
<dbReference type="InterPro" id="IPR009839">
    <property type="entry name" value="SseB_N"/>
</dbReference>
<keyword evidence="4" id="KW-1185">Reference proteome</keyword>
<reference evidence="3 4" key="1">
    <citation type="submission" date="2016-10" db="EMBL/GenBank/DDBJ databases">
        <authorList>
            <person name="de Groot N.N."/>
        </authorList>
    </citation>
    <scope>NUCLEOTIDE SEQUENCE [LARGE SCALE GENOMIC DNA]</scope>
    <source>
        <strain evidence="3 4">DSM 26915</strain>
    </source>
</reference>
<proteinExistence type="predicted"/>
<name>A0A1H5TZB8_9RHOB</name>
<evidence type="ECO:0000256" key="1">
    <source>
        <dbReference type="SAM" id="MobiDB-lite"/>
    </source>
</evidence>
<gene>
    <name evidence="3" type="ORF">SAMN04488045_0799</name>
</gene>
<dbReference type="OrthoDB" id="7831317at2"/>
<evidence type="ECO:0000313" key="3">
    <source>
        <dbReference type="EMBL" id="SEF68185.1"/>
    </source>
</evidence>
<dbReference type="EMBL" id="FNUZ01000001">
    <property type="protein sequence ID" value="SEF68185.1"/>
    <property type="molecule type" value="Genomic_DNA"/>
</dbReference>
<dbReference type="AlphaFoldDB" id="A0A1H5TZB8"/>
<sequence length="263" mass="27651">MAETTPLDDAFAAMEAAPQDDAARLRFYERLADSELFLLLKKEAEGEVLDPEVFELTDASFVLVFDREERLAEFVGKIAPYAALSGRVIAGVLAGQGVGLGLNLEVAPSSHLIPPEGVAWLAETLTEGPQEAEARPSEFSAPQGLPEILITALDTKLSTATGLARKAYLAGVTYDDGSRGHILGITGARAGAQAPLARAINEALVFSGIEAGALDVAFLEDDDPAAASLARVGLRFDLPEPQVPQPVAPSAPGMDPDKPPKLR</sequence>
<feature type="region of interest" description="Disordered" evidence="1">
    <location>
        <begin position="239"/>
        <end position="263"/>
    </location>
</feature>
<protein>
    <submittedName>
        <fullName evidence="3">SseB protein N-terminal domain-containing protein</fullName>
    </submittedName>
</protein>
<evidence type="ECO:0000259" key="2">
    <source>
        <dbReference type="Pfam" id="PF07179"/>
    </source>
</evidence>
<organism evidence="3 4">
    <name type="scientific">Thalassococcus halodurans</name>
    <dbReference type="NCBI Taxonomy" id="373675"/>
    <lineage>
        <taxon>Bacteria</taxon>
        <taxon>Pseudomonadati</taxon>
        <taxon>Pseudomonadota</taxon>
        <taxon>Alphaproteobacteria</taxon>
        <taxon>Rhodobacterales</taxon>
        <taxon>Roseobacteraceae</taxon>
        <taxon>Thalassococcus</taxon>
    </lineage>
</organism>
<dbReference type="RefSeq" id="WP_103909146.1">
    <property type="nucleotide sequence ID" value="NZ_FNUZ01000001.1"/>
</dbReference>